<dbReference type="SMART" id="SM00966">
    <property type="entry name" value="SpoVT_AbrB"/>
    <property type="match status" value="2"/>
</dbReference>
<keyword evidence="3" id="KW-1185">Reference proteome</keyword>
<dbReference type="Proteomes" id="UP001595387">
    <property type="component" value="Unassembled WGS sequence"/>
</dbReference>
<proteinExistence type="predicted"/>
<evidence type="ECO:0000259" key="1">
    <source>
        <dbReference type="SMART" id="SM00966"/>
    </source>
</evidence>
<protein>
    <submittedName>
        <fullName evidence="2">AbrB/MazE/SpoVT family DNA-binding domain-containing protein</fullName>
    </submittedName>
</protein>
<dbReference type="PANTHER" id="PTHR34860">
    <property type="entry name" value="REPRESSOR-LIKE PROTEIN SSO7C3"/>
    <property type="match status" value="1"/>
</dbReference>
<accession>A0ABV7A3W5</accession>
<organism evidence="2 3">
    <name type="scientific">Virgibacillus sediminis</name>
    <dbReference type="NCBI Taxonomy" id="202260"/>
    <lineage>
        <taxon>Bacteria</taxon>
        <taxon>Bacillati</taxon>
        <taxon>Bacillota</taxon>
        <taxon>Bacilli</taxon>
        <taxon>Bacillales</taxon>
        <taxon>Bacillaceae</taxon>
        <taxon>Virgibacillus</taxon>
    </lineage>
</organism>
<feature type="domain" description="SpoVT-AbrB" evidence="1">
    <location>
        <begin position="73"/>
        <end position="114"/>
    </location>
</feature>
<dbReference type="InterPro" id="IPR037914">
    <property type="entry name" value="SpoVT-AbrB_sf"/>
</dbReference>
<dbReference type="SUPFAM" id="SSF89447">
    <property type="entry name" value="AbrB/MazE/MraZ-like"/>
    <property type="match status" value="2"/>
</dbReference>
<dbReference type="GO" id="GO:0003677">
    <property type="term" value="F:DNA binding"/>
    <property type="evidence" value="ECO:0007669"/>
    <property type="project" value="UniProtKB-KW"/>
</dbReference>
<evidence type="ECO:0000313" key="3">
    <source>
        <dbReference type="Proteomes" id="UP001595387"/>
    </source>
</evidence>
<feature type="domain" description="SpoVT-AbrB" evidence="1">
    <location>
        <begin position="21"/>
        <end position="68"/>
    </location>
</feature>
<dbReference type="Pfam" id="PF04014">
    <property type="entry name" value="MazE_antitoxin"/>
    <property type="match status" value="1"/>
</dbReference>
<name>A0ABV7A3W5_9BACI</name>
<gene>
    <name evidence="2" type="ORF">ACFODW_04640</name>
</gene>
<dbReference type="EMBL" id="JBHRRZ010000008">
    <property type="protein sequence ID" value="MFC2947638.1"/>
    <property type="molecule type" value="Genomic_DNA"/>
</dbReference>
<dbReference type="InterPro" id="IPR007159">
    <property type="entry name" value="SpoVT-AbrB_dom"/>
</dbReference>
<dbReference type="PANTHER" id="PTHR34860:SF6">
    <property type="entry name" value="REPRESSOR-LIKE PROTEIN SSO7C3"/>
    <property type="match status" value="1"/>
</dbReference>
<evidence type="ECO:0000313" key="2">
    <source>
        <dbReference type="EMBL" id="MFC2947638.1"/>
    </source>
</evidence>
<dbReference type="RefSeq" id="WP_390303672.1">
    <property type="nucleotide sequence ID" value="NZ_JBHRRZ010000008.1"/>
</dbReference>
<keyword evidence="2" id="KW-0238">DNA-binding</keyword>
<dbReference type="Gene3D" id="2.10.260.10">
    <property type="match status" value="2"/>
</dbReference>
<reference evidence="3" key="1">
    <citation type="journal article" date="2019" name="Int. J. Syst. Evol. Microbiol.">
        <title>The Global Catalogue of Microorganisms (GCM) 10K type strain sequencing project: providing services to taxonomists for standard genome sequencing and annotation.</title>
        <authorList>
            <consortium name="The Broad Institute Genomics Platform"/>
            <consortium name="The Broad Institute Genome Sequencing Center for Infectious Disease"/>
            <person name="Wu L."/>
            <person name="Ma J."/>
        </authorList>
    </citation>
    <scope>NUCLEOTIDE SEQUENCE [LARGE SCALE GENOMIC DNA]</scope>
    <source>
        <strain evidence="3">KCTC 13193</strain>
    </source>
</reference>
<comment type="caution">
    <text evidence="2">The sequence shown here is derived from an EMBL/GenBank/DDBJ whole genome shotgun (WGS) entry which is preliminary data.</text>
</comment>
<sequence>MEHYESVLQQEGEHIETESTCRLTTRYSITIPKRIRETLDLKSHEEVSISFRSKPSEVFIQKIHQNNSGENTMVMDSRGGIRIPAEVQRFLNLKKGDKFSLFIINNDKLMLKKR</sequence>
<dbReference type="InterPro" id="IPR052975">
    <property type="entry name" value="Repressor-like_regulatory"/>
</dbReference>